<dbReference type="EMBL" id="BKCJ010995295">
    <property type="protein sequence ID" value="GFC62787.1"/>
    <property type="molecule type" value="Genomic_DNA"/>
</dbReference>
<proteinExistence type="predicted"/>
<feature type="non-terminal residue" evidence="1">
    <location>
        <position position="1"/>
    </location>
</feature>
<name>A0A699Q757_TANCI</name>
<protein>
    <submittedName>
        <fullName evidence="1">Uncharacterized protein</fullName>
    </submittedName>
</protein>
<reference evidence="1" key="1">
    <citation type="journal article" date="2019" name="Sci. Rep.">
        <title>Draft genome of Tanacetum cinerariifolium, the natural source of mosquito coil.</title>
        <authorList>
            <person name="Yamashiro T."/>
            <person name="Shiraishi A."/>
            <person name="Satake H."/>
            <person name="Nakayama K."/>
        </authorList>
    </citation>
    <scope>NUCLEOTIDE SEQUENCE</scope>
</reference>
<dbReference type="AlphaFoldDB" id="A0A699Q757"/>
<feature type="non-terminal residue" evidence="1">
    <location>
        <position position="201"/>
    </location>
</feature>
<accession>A0A699Q757</accession>
<organism evidence="1">
    <name type="scientific">Tanacetum cinerariifolium</name>
    <name type="common">Dalmatian daisy</name>
    <name type="synonym">Chrysanthemum cinerariifolium</name>
    <dbReference type="NCBI Taxonomy" id="118510"/>
    <lineage>
        <taxon>Eukaryota</taxon>
        <taxon>Viridiplantae</taxon>
        <taxon>Streptophyta</taxon>
        <taxon>Embryophyta</taxon>
        <taxon>Tracheophyta</taxon>
        <taxon>Spermatophyta</taxon>
        <taxon>Magnoliopsida</taxon>
        <taxon>eudicotyledons</taxon>
        <taxon>Gunneridae</taxon>
        <taxon>Pentapetalae</taxon>
        <taxon>asterids</taxon>
        <taxon>campanulids</taxon>
        <taxon>Asterales</taxon>
        <taxon>Asteraceae</taxon>
        <taxon>Asteroideae</taxon>
        <taxon>Anthemideae</taxon>
        <taxon>Anthemidinae</taxon>
        <taxon>Tanacetum</taxon>
    </lineage>
</organism>
<gene>
    <name evidence="1" type="ORF">Tci_834757</name>
</gene>
<evidence type="ECO:0000313" key="1">
    <source>
        <dbReference type="EMBL" id="GFC62787.1"/>
    </source>
</evidence>
<comment type="caution">
    <text evidence="1">The sequence shown here is derived from an EMBL/GenBank/DDBJ whole genome shotgun (WGS) entry which is preliminary data.</text>
</comment>
<sequence>SDSLHHFGANVAEAEVDFLARSSVLVITFVTTTTPTADHAVVVKEKTAKPSMFAVDSSSAGGVDPNAGVFSDLNGSDFLVSGMEHDQLFSEFNVEAARQMSLSAEVRMRAEYNIREKRRLKPASNFVTVEKSLRDEVNALTGRNIILEKERNAVDVKVADLEVSAVSKERELTDLHAHLTFVKSHNDSLADQVHELEIASF</sequence>